<evidence type="ECO:0000313" key="1">
    <source>
        <dbReference type="EMBL" id="GAA3715648.1"/>
    </source>
</evidence>
<name>A0ABP7EAS4_9SPHN</name>
<accession>A0ABP7EAS4</accession>
<sequence>MSLDDLKREVAEGWPDVPAASLALGIIEFMGQLGDQELRMLTIPRLLEGVGRSQVDQPFLASLAILVSSTVHVLDAKAFLCEEEGLEVHVDAQELATARRLGSLEHPETGELIEDFEGRLIPYFESSPRFLEARAHG</sequence>
<dbReference type="RefSeq" id="WP_344693764.1">
    <property type="nucleotide sequence ID" value="NZ_BAABBF010000005.1"/>
</dbReference>
<protein>
    <submittedName>
        <fullName evidence="1">Uncharacterized protein</fullName>
    </submittedName>
</protein>
<keyword evidence="2" id="KW-1185">Reference proteome</keyword>
<dbReference type="EMBL" id="BAABBF010000005">
    <property type="protein sequence ID" value="GAA3715648.1"/>
    <property type="molecule type" value="Genomic_DNA"/>
</dbReference>
<reference evidence="2" key="1">
    <citation type="journal article" date="2019" name="Int. J. Syst. Evol. Microbiol.">
        <title>The Global Catalogue of Microorganisms (GCM) 10K type strain sequencing project: providing services to taxonomists for standard genome sequencing and annotation.</title>
        <authorList>
            <consortium name="The Broad Institute Genomics Platform"/>
            <consortium name="The Broad Institute Genome Sequencing Center for Infectious Disease"/>
            <person name="Wu L."/>
            <person name="Ma J."/>
        </authorList>
    </citation>
    <scope>NUCLEOTIDE SEQUENCE [LARGE SCALE GENOMIC DNA]</scope>
    <source>
        <strain evidence="2">JCM 17498</strain>
    </source>
</reference>
<comment type="caution">
    <text evidence="1">The sequence shown here is derived from an EMBL/GenBank/DDBJ whole genome shotgun (WGS) entry which is preliminary data.</text>
</comment>
<proteinExistence type="predicted"/>
<evidence type="ECO:0000313" key="2">
    <source>
        <dbReference type="Proteomes" id="UP001500523"/>
    </source>
</evidence>
<gene>
    <name evidence="1" type="ORF">GCM10022268_25310</name>
</gene>
<dbReference type="Proteomes" id="UP001500523">
    <property type="component" value="Unassembled WGS sequence"/>
</dbReference>
<organism evidence="1 2">
    <name type="scientific">Sphingomonas cynarae</name>
    <dbReference type="NCBI Taxonomy" id="930197"/>
    <lineage>
        <taxon>Bacteria</taxon>
        <taxon>Pseudomonadati</taxon>
        <taxon>Pseudomonadota</taxon>
        <taxon>Alphaproteobacteria</taxon>
        <taxon>Sphingomonadales</taxon>
        <taxon>Sphingomonadaceae</taxon>
        <taxon>Sphingomonas</taxon>
    </lineage>
</organism>